<dbReference type="InterPro" id="IPR055354">
    <property type="entry name" value="DUF7507"/>
</dbReference>
<dbReference type="InterPro" id="IPR051172">
    <property type="entry name" value="Chlamydia_OmcB"/>
</dbReference>
<dbReference type="EMBL" id="JBHSDR010000006">
    <property type="protein sequence ID" value="MFC4295639.1"/>
    <property type="molecule type" value="Genomic_DNA"/>
</dbReference>
<proteinExistence type="predicted"/>
<dbReference type="Proteomes" id="UP001595828">
    <property type="component" value="Unassembled WGS sequence"/>
</dbReference>
<evidence type="ECO:0000313" key="2">
    <source>
        <dbReference type="EMBL" id="MFC4295639.1"/>
    </source>
</evidence>
<evidence type="ECO:0000313" key="3">
    <source>
        <dbReference type="Proteomes" id="UP001595828"/>
    </source>
</evidence>
<comment type="caution">
    <text evidence="2">The sequence shown here is derived from an EMBL/GenBank/DDBJ whole genome shotgun (WGS) entry which is preliminary data.</text>
</comment>
<dbReference type="Pfam" id="PF24346">
    <property type="entry name" value="DUF7507"/>
    <property type="match status" value="4"/>
</dbReference>
<reference evidence="3" key="1">
    <citation type="journal article" date="2019" name="Int. J. Syst. Evol. Microbiol.">
        <title>The Global Catalogue of Microorganisms (GCM) 10K type strain sequencing project: providing services to taxonomists for standard genome sequencing and annotation.</title>
        <authorList>
            <consortium name="The Broad Institute Genomics Platform"/>
            <consortium name="The Broad Institute Genome Sequencing Center for Infectious Disease"/>
            <person name="Wu L."/>
            <person name="Ma J."/>
        </authorList>
    </citation>
    <scope>NUCLEOTIDE SEQUENCE [LARGE SCALE GENOMIC DNA]</scope>
    <source>
        <strain evidence="3">CGMCC 1.12989</strain>
    </source>
</reference>
<name>A0ABV8RS01_9SPHN</name>
<dbReference type="RefSeq" id="WP_379539107.1">
    <property type="nucleotide sequence ID" value="NZ_JBHSDR010000006.1"/>
</dbReference>
<dbReference type="PANTHER" id="PTHR34819">
    <property type="entry name" value="LARGE CYSTEINE-RICH PERIPLASMIC PROTEIN OMCB"/>
    <property type="match status" value="1"/>
</dbReference>
<feature type="domain" description="DUF7507" evidence="1">
    <location>
        <begin position="374"/>
        <end position="455"/>
    </location>
</feature>
<feature type="domain" description="DUF7507" evidence="1">
    <location>
        <begin position="522"/>
        <end position="601"/>
    </location>
</feature>
<dbReference type="InterPro" id="IPR047589">
    <property type="entry name" value="DUF11_rpt"/>
</dbReference>
<dbReference type="NCBIfam" id="TIGR01451">
    <property type="entry name" value="B_ant_repeat"/>
    <property type="match status" value="4"/>
</dbReference>
<feature type="domain" description="DUF7507" evidence="1">
    <location>
        <begin position="226"/>
        <end position="336"/>
    </location>
</feature>
<evidence type="ECO:0000259" key="1">
    <source>
        <dbReference type="Pfam" id="PF24346"/>
    </source>
</evidence>
<organism evidence="2 3">
    <name type="scientific">Novosphingobium tardum</name>
    <dbReference type="NCBI Taxonomy" id="1538021"/>
    <lineage>
        <taxon>Bacteria</taxon>
        <taxon>Pseudomonadati</taxon>
        <taxon>Pseudomonadota</taxon>
        <taxon>Alphaproteobacteria</taxon>
        <taxon>Sphingomonadales</taxon>
        <taxon>Sphingomonadaceae</taxon>
        <taxon>Novosphingobium</taxon>
    </lineage>
</organism>
<protein>
    <recommendedName>
        <fullName evidence="1">DUF7507 domain-containing protein</fullName>
    </recommendedName>
</protein>
<dbReference type="PANTHER" id="PTHR34819:SF3">
    <property type="entry name" value="CELL SURFACE PROTEIN"/>
    <property type="match status" value="1"/>
</dbReference>
<accession>A0ABV8RS01</accession>
<sequence length="1180" mass="124300">MAEEIIPVLTVDDETTPFDEGIATITDPVWTDDFLVKHLSPDEYLVSGTGTYQPFLNLNAGGQSDGIELGYNTDASPLPLDSGQPNSTNAIHLSDLPIVVIDGVSYYEIRLDVNEPNTSTKQLSLSEFQIFTSGRQATSGDYTGSDVTALNSDFTKVFDLDATTDKTLVLSDDYSGSGRDDYIFFVPVSSVGAATIGSDPFITLFAQFGPTPPENGGFEEFRLRAAPSIDVTKTALDVDGVPGAHVTSAGDVVHYQITIDNTGNVDLTGVTVLDQVEALTATGATYVSGDTDGDHVLDKTETWVYSASYVVTQADIDTKGGGNGFIDNTATGDTDQTGPDSASASVAIDYNPSIMITKAVSGVTDGDDVDVSLVTDANGAGDIVNYTLDVKNDGNVTLTNVVVTDPNADLGSIHAVLDGDGFNTGDVNQDGELDVGETWHYTAAQTVTQADLDSQGNDSTDGVDNDLDNTGIVVANPIGTTDTVTDNDSAPQPLVYDPSIMITKAVSGVTDGDDVDVSLVTDANGAGDIVNYTLDVKNDGNVTLTNVVVTDPNADTGSIHAVLDGDGFNTGDVNQDGALDVGETWHYTASQTVTQADLDSQGNDSTDGVDNDLDNTGIVVANPIGTTDTVTDNDSAPQPLVYAPAIDVTKTVTAVDSAGNHAADAAGDIIEYGITISNTGNITLDGVTVDDQVEGYAKTSATAVLAAGTAYNIGDTNGDGHFDVGETWSYTASYTLTQEDLNTKGGGNGYLDNTATGDTNLTDPESDSAQVELVYTPHVDLTKYVSTDGETYYDANDPSMLPGNITVQDPVYFKVTIENDGNIDLTNLVIKDTNYTGNVVGVTQTLYANGALTQYALDHNAILTGDDNHDNILDVTETWTITYTQGFDYGQHVNVADVSTDEGATDMDAAYYYGVLAGPGVRTPGFWSNLGMQFWDGMQGNETKVGPTFADHELTIIDVNHDGKYDVTNGDTYLMIGGVKGLLIGDWNMNGVTDHTAGNDGMMGTSDDYIEDTLFISLDDAKNLINASQKTQAGDGTQMLGRDMVATWLNYLAGNGIGDASDHSSPKHFLQDAIDWMQSFAGKDGNGTILTASKANPDPFIDNLRNETFDTYSKDHVVVKTSSAYWSVPASPIDHSAAAMHSALDHYNNTGQTVDGGIHYAMAADNPMDAMMINAAALIA</sequence>
<feature type="domain" description="DUF7507" evidence="1">
    <location>
        <begin position="643"/>
        <end position="759"/>
    </location>
</feature>
<keyword evidence="3" id="KW-1185">Reference proteome</keyword>
<gene>
    <name evidence="2" type="ORF">ACFO0A_11295</name>
</gene>